<dbReference type="InterPro" id="IPR015856">
    <property type="entry name" value="ABC_transpr_CbiO/EcfA_su"/>
</dbReference>
<evidence type="ECO:0000256" key="2">
    <source>
        <dbReference type="ARBA" id="ARBA00005417"/>
    </source>
</evidence>
<dbReference type="RefSeq" id="WP_029053944.1">
    <property type="nucleotide sequence ID" value="NZ_CP015108.1"/>
</dbReference>
<keyword evidence="4" id="KW-1003">Cell membrane</keyword>
<evidence type="ECO:0000256" key="4">
    <source>
        <dbReference type="ARBA" id="ARBA00022475"/>
    </source>
</evidence>
<evidence type="ECO:0000256" key="8">
    <source>
        <dbReference type="ARBA" id="ARBA00023136"/>
    </source>
</evidence>
<keyword evidence="7" id="KW-1278">Translocase</keyword>
<name>A0ABM6JVY3_SPOUR</name>
<keyword evidence="11" id="KW-1185">Reference proteome</keyword>
<evidence type="ECO:0000259" key="9">
    <source>
        <dbReference type="PROSITE" id="PS50893"/>
    </source>
</evidence>
<comment type="subcellular location">
    <subcellularLocation>
        <location evidence="1">Cell membrane</location>
        <topology evidence="1">Peripheral membrane protein</topology>
    </subcellularLocation>
</comment>
<dbReference type="SMART" id="SM00382">
    <property type="entry name" value="AAA"/>
    <property type="match status" value="2"/>
</dbReference>
<feature type="domain" description="ABC transporter" evidence="9">
    <location>
        <begin position="298"/>
        <end position="530"/>
    </location>
</feature>
<dbReference type="Pfam" id="PF00005">
    <property type="entry name" value="ABC_tran"/>
    <property type="match status" value="2"/>
</dbReference>
<gene>
    <name evidence="10" type="ORF">SporoS204_08115</name>
</gene>
<dbReference type="SUPFAM" id="SSF52540">
    <property type="entry name" value="P-loop containing nucleoside triphosphate hydrolases"/>
    <property type="match status" value="2"/>
</dbReference>
<dbReference type="CDD" id="cd03225">
    <property type="entry name" value="ABC_cobalt_CbiO_domain1"/>
    <property type="match status" value="2"/>
</dbReference>
<keyword evidence="6" id="KW-0067">ATP-binding</keyword>
<keyword evidence="5" id="KW-0547">Nucleotide-binding</keyword>
<dbReference type="InterPro" id="IPR050095">
    <property type="entry name" value="ECF_ABC_transporter_ATP-bd"/>
</dbReference>
<dbReference type="PROSITE" id="PS50893">
    <property type="entry name" value="ABC_TRANSPORTER_2"/>
    <property type="match status" value="2"/>
</dbReference>
<sequence>MELFNLNHVSFSFPNTDQHVLKDISLSVNEGEFLVMGGASGSGKTTLLKLLKRELTPTGKLEGEIFYKGKSISEWEERQMVKQVGYVFQDPDNQIIMDEVMQEIVFGLENLGYSTFEMRKRVAEMVHFFGVEDLLNAKPSELSGGQKQLLNLLSVLLMKPRVLLLDEPTSQLDPVAAKELVLMLERLNKETGMTIVLVEHRLEELYAVADRIVLMESGEVRYEGDSRQVIGELYADRATQFFPYLPTFARLYMEFEQKPIIAAIPLTVKECKQWIGREERETMPVEAQSNQLKEQWILEMNDVFFQYQKKAPFVLKRFTLRIPKGQFFAMVGGNGSGKTTALRASLGSIKPQRGKVRLNGQDMKKMKDSEWLGKIAYLPQNPRTYFVQQTIEEEMQNVGERLKLSNVTERMHHLLEAFGISHLRTRHPYDCSGGEVQKAALACILLGEPEMLFIDEPTKGMDPVSKQHLGELLYSLQQSGLTIFMVTHDIGFAASYAERCAMMFDGEIAADGTPDELFKGNYFYTTAINRATRETKQPEVLTYEEAVATWAVRESI</sequence>
<dbReference type="EMBL" id="CP015108">
    <property type="protein sequence ID" value="ARF14111.1"/>
    <property type="molecule type" value="Genomic_DNA"/>
</dbReference>
<keyword evidence="3" id="KW-0813">Transport</keyword>
<dbReference type="Gene3D" id="3.40.50.300">
    <property type="entry name" value="P-loop containing nucleotide triphosphate hydrolases"/>
    <property type="match status" value="2"/>
</dbReference>
<dbReference type="InterPro" id="IPR027417">
    <property type="entry name" value="P-loop_NTPase"/>
</dbReference>
<dbReference type="NCBIfam" id="NF010167">
    <property type="entry name" value="PRK13648.1"/>
    <property type="match status" value="2"/>
</dbReference>
<accession>A0ABM6JVY3</accession>
<dbReference type="InterPro" id="IPR003439">
    <property type="entry name" value="ABC_transporter-like_ATP-bd"/>
</dbReference>
<comment type="similarity">
    <text evidence="2">Belongs to the ABC transporter superfamily.</text>
</comment>
<evidence type="ECO:0000256" key="6">
    <source>
        <dbReference type="ARBA" id="ARBA00022840"/>
    </source>
</evidence>
<evidence type="ECO:0000256" key="5">
    <source>
        <dbReference type="ARBA" id="ARBA00022741"/>
    </source>
</evidence>
<feature type="domain" description="ABC transporter" evidence="9">
    <location>
        <begin position="4"/>
        <end position="242"/>
    </location>
</feature>
<dbReference type="InterPro" id="IPR003593">
    <property type="entry name" value="AAA+_ATPase"/>
</dbReference>
<evidence type="ECO:0000313" key="10">
    <source>
        <dbReference type="EMBL" id="ARF14111.1"/>
    </source>
</evidence>
<dbReference type="InterPro" id="IPR017871">
    <property type="entry name" value="ABC_transporter-like_CS"/>
</dbReference>
<keyword evidence="8" id="KW-0472">Membrane</keyword>
<dbReference type="PANTHER" id="PTHR43553:SF27">
    <property type="entry name" value="ENERGY-COUPLING FACTOR TRANSPORTER ATP-BINDING PROTEIN ECFA2"/>
    <property type="match status" value="1"/>
</dbReference>
<reference evidence="10 11" key="1">
    <citation type="submission" date="2016-04" db="EMBL/GenBank/DDBJ databases">
        <title>Comparative Genomics and Epigenetics of Sporosarcina ureae.</title>
        <authorList>
            <person name="Oliver A.S."/>
            <person name="Cooper K.K."/>
        </authorList>
    </citation>
    <scope>NUCLEOTIDE SEQUENCE [LARGE SCALE GENOMIC DNA]</scope>
    <source>
        <strain evidence="10 11">S204</strain>
    </source>
</reference>
<evidence type="ECO:0000256" key="7">
    <source>
        <dbReference type="ARBA" id="ARBA00022967"/>
    </source>
</evidence>
<dbReference type="PROSITE" id="PS00211">
    <property type="entry name" value="ABC_TRANSPORTER_1"/>
    <property type="match status" value="1"/>
</dbReference>
<protein>
    <recommendedName>
        <fullName evidence="9">ABC transporter domain-containing protein</fullName>
    </recommendedName>
</protein>
<evidence type="ECO:0000256" key="1">
    <source>
        <dbReference type="ARBA" id="ARBA00004202"/>
    </source>
</evidence>
<dbReference type="Proteomes" id="UP000192486">
    <property type="component" value="Chromosome"/>
</dbReference>
<evidence type="ECO:0000256" key="3">
    <source>
        <dbReference type="ARBA" id="ARBA00022448"/>
    </source>
</evidence>
<evidence type="ECO:0000313" key="11">
    <source>
        <dbReference type="Proteomes" id="UP000192486"/>
    </source>
</evidence>
<proteinExistence type="inferred from homology"/>
<organism evidence="10 11">
    <name type="scientific">Sporosarcina ureae</name>
    <dbReference type="NCBI Taxonomy" id="1571"/>
    <lineage>
        <taxon>Bacteria</taxon>
        <taxon>Bacillati</taxon>
        <taxon>Bacillota</taxon>
        <taxon>Bacilli</taxon>
        <taxon>Bacillales</taxon>
        <taxon>Caryophanaceae</taxon>
        <taxon>Sporosarcina</taxon>
    </lineage>
</organism>
<dbReference type="PANTHER" id="PTHR43553">
    <property type="entry name" value="HEAVY METAL TRANSPORTER"/>
    <property type="match status" value="1"/>
</dbReference>